<name>A0A4W4EH29_ELEEL</name>
<dbReference type="GeneTree" id="ENSGT00390000004323"/>
<evidence type="ECO:0000256" key="1">
    <source>
        <dbReference type="ARBA" id="ARBA00004434"/>
    </source>
</evidence>
<feature type="binding site" evidence="3">
    <location>
        <position position="264"/>
    </location>
    <ligand>
        <name>Cu cation</name>
        <dbReference type="ChEBI" id="CHEBI:23378"/>
    </ligand>
</feature>
<keyword evidence="3" id="KW-0479">Metal-binding</keyword>
<comment type="subcellular location">
    <subcellularLocation>
        <location evidence="1">Mitochondrion inner membrane</location>
        <topology evidence="1">Single-pass membrane protein</topology>
    </subcellularLocation>
</comment>
<reference evidence="7" key="2">
    <citation type="journal article" date="2017" name="Sci. Adv.">
        <title>A tail of two voltages: Proteomic comparison of the three electric organs of the electric eel.</title>
        <authorList>
            <person name="Traeger L.L."/>
            <person name="Sabat G."/>
            <person name="Barrett-Wilt G.A."/>
            <person name="Wells G.B."/>
            <person name="Sussman M.R."/>
        </authorList>
    </citation>
    <scope>NUCLEOTIDE SEQUENCE [LARGE SCALE GENOMIC DNA]</scope>
</reference>
<dbReference type="CDD" id="cd02968">
    <property type="entry name" value="SCO"/>
    <property type="match status" value="1"/>
</dbReference>
<keyword evidence="4" id="KW-1015">Disulfide bond</keyword>
<dbReference type="STRING" id="8005.ENSEEEP00000011076"/>
<protein>
    <submittedName>
        <fullName evidence="6">Synthesis of cytochrome C oxidase 2</fullName>
    </submittedName>
</protein>
<evidence type="ECO:0000256" key="3">
    <source>
        <dbReference type="PIRSR" id="PIRSR603782-1"/>
    </source>
</evidence>
<feature type="binding site" evidence="3">
    <location>
        <position position="177"/>
    </location>
    <ligand>
        <name>Cu cation</name>
        <dbReference type="ChEBI" id="CHEBI:23378"/>
    </ligand>
</feature>
<feature type="transmembrane region" description="Helical" evidence="5">
    <location>
        <begin position="101"/>
        <end position="118"/>
    </location>
</feature>
<dbReference type="GO" id="GO:0033617">
    <property type="term" value="P:mitochondrial respiratory chain complex IV assembly"/>
    <property type="evidence" value="ECO:0007669"/>
    <property type="project" value="TreeGrafter"/>
</dbReference>
<dbReference type="SUPFAM" id="SSF52833">
    <property type="entry name" value="Thioredoxin-like"/>
    <property type="match status" value="1"/>
</dbReference>
<dbReference type="GO" id="GO:0046872">
    <property type="term" value="F:metal ion binding"/>
    <property type="evidence" value="ECO:0007669"/>
    <property type="project" value="UniProtKB-KW"/>
</dbReference>
<reference evidence="6" key="4">
    <citation type="submission" date="2025-08" db="UniProtKB">
        <authorList>
            <consortium name="Ensembl"/>
        </authorList>
    </citation>
    <scope>IDENTIFICATION</scope>
</reference>
<feature type="disulfide bond" description="Redox-active" evidence="4">
    <location>
        <begin position="173"/>
        <end position="177"/>
    </location>
</feature>
<dbReference type="OMA" id="YYNRMKS"/>
<evidence type="ECO:0000313" key="7">
    <source>
        <dbReference type="Proteomes" id="UP000314983"/>
    </source>
</evidence>
<dbReference type="Pfam" id="PF02630">
    <property type="entry name" value="SCO1-SenC"/>
    <property type="match status" value="1"/>
</dbReference>
<evidence type="ECO:0000256" key="2">
    <source>
        <dbReference type="ARBA" id="ARBA00010996"/>
    </source>
</evidence>
<reference evidence="6" key="5">
    <citation type="submission" date="2025-09" db="UniProtKB">
        <authorList>
            <consortium name="Ensembl"/>
        </authorList>
    </citation>
    <scope>IDENTIFICATION</scope>
</reference>
<dbReference type="FunFam" id="3.40.30.10:FF:000013">
    <property type="entry name" value="Blast:Protein SCO1 homolog, mitochondrial"/>
    <property type="match status" value="1"/>
</dbReference>
<dbReference type="GO" id="GO:0005743">
    <property type="term" value="C:mitochondrial inner membrane"/>
    <property type="evidence" value="ECO:0007669"/>
    <property type="project" value="UniProtKB-SubCell"/>
</dbReference>
<dbReference type="AlphaFoldDB" id="A0A4W4EH29"/>
<dbReference type="InterPro" id="IPR003782">
    <property type="entry name" value="SCO1/SenC"/>
</dbReference>
<reference evidence="6" key="3">
    <citation type="submission" date="2020-05" db="EMBL/GenBank/DDBJ databases">
        <title>Electrophorus electricus (electric eel) genome, fEleEle1, primary haplotype.</title>
        <authorList>
            <person name="Myers G."/>
            <person name="Meyer A."/>
            <person name="Fedrigo O."/>
            <person name="Formenti G."/>
            <person name="Rhie A."/>
            <person name="Tracey A."/>
            <person name="Sims Y."/>
            <person name="Jarvis E.D."/>
        </authorList>
    </citation>
    <scope>NUCLEOTIDE SEQUENCE [LARGE SCALE GENOMIC DNA]</scope>
</reference>
<dbReference type="Proteomes" id="UP000314983">
    <property type="component" value="Chromosome 2"/>
</dbReference>
<comment type="similarity">
    <text evidence="2">Belongs to the SCO1/2 family.</text>
</comment>
<feature type="binding site" evidence="3">
    <location>
        <position position="173"/>
    </location>
    <ligand>
        <name>Cu cation</name>
        <dbReference type="ChEBI" id="CHEBI:23378"/>
    </ligand>
</feature>
<dbReference type="Gene3D" id="3.40.30.10">
    <property type="entry name" value="Glutaredoxin"/>
    <property type="match status" value="1"/>
</dbReference>
<evidence type="ECO:0000256" key="5">
    <source>
        <dbReference type="SAM" id="Phobius"/>
    </source>
</evidence>
<dbReference type="InterPro" id="IPR036249">
    <property type="entry name" value="Thioredoxin-like_sf"/>
</dbReference>
<evidence type="ECO:0000313" key="6">
    <source>
        <dbReference type="Ensembl" id="ENSEEEP00000011076.2"/>
    </source>
</evidence>
<keyword evidence="5" id="KW-0812">Transmembrane</keyword>
<dbReference type="PANTHER" id="PTHR12151:SF2">
    <property type="entry name" value="PROTEIN SCO2 HOMOLOG, MITOCHONDRIAL"/>
    <property type="match status" value="1"/>
</dbReference>
<evidence type="ECO:0000256" key="4">
    <source>
        <dbReference type="PIRSR" id="PIRSR603782-2"/>
    </source>
</evidence>
<organism evidence="6 7">
    <name type="scientific">Electrophorus electricus</name>
    <name type="common">Electric eel</name>
    <name type="synonym">Gymnotus electricus</name>
    <dbReference type="NCBI Taxonomy" id="8005"/>
    <lineage>
        <taxon>Eukaryota</taxon>
        <taxon>Metazoa</taxon>
        <taxon>Chordata</taxon>
        <taxon>Craniata</taxon>
        <taxon>Vertebrata</taxon>
        <taxon>Euteleostomi</taxon>
        <taxon>Actinopterygii</taxon>
        <taxon>Neopterygii</taxon>
        <taxon>Teleostei</taxon>
        <taxon>Ostariophysi</taxon>
        <taxon>Gymnotiformes</taxon>
        <taxon>Gymnotoidei</taxon>
        <taxon>Gymnotidae</taxon>
        <taxon>Electrophorus</taxon>
    </lineage>
</organism>
<proteinExistence type="inferred from homology"/>
<reference evidence="7" key="1">
    <citation type="journal article" date="2014" name="Science">
        <title>Nonhuman genetics. Genomic basis for the convergent evolution of electric organs.</title>
        <authorList>
            <person name="Gallant J.R."/>
            <person name="Traeger L.L."/>
            <person name="Volkening J.D."/>
            <person name="Moffett H."/>
            <person name="Chen P.H."/>
            <person name="Novina C.D."/>
            <person name="Phillips G.N.Jr."/>
            <person name="Anand R."/>
            <person name="Wells G.B."/>
            <person name="Pinch M."/>
            <person name="Guth R."/>
            <person name="Unguez G.A."/>
            <person name="Albert J.S."/>
            <person name="Zakon H.H."/>
            <person name="Samanta M.P."/>
            <person name="Sussman M.R."/>
        </authorList>
    </citation>
    <scope>NUCLEOTIDE SEQUENCE [LARGE SCALE GENOMIC DNA]</scope>
</reference>
<keyword evidence="5" id="KW-0472">Membrane</keyword>
<dbReference type="Ensembl" id="ENSEEET00000011205.2">
    <property type="protein sequence ID" value="ENSEEEP00000011076.2"/>
    <property type="gene ID" value="ENSEEEG00000005613.2"/>
</dbReference>
<dbReference type="PANTHER" id="PTHR12151">
    <property type="entry name" value="ELECTRON TRANSPORT PROTIN SCO1/SENC FAMILY MEMBER"/>
    <property type="match status" value="1"/>
</dbReference>
<accession>A0A4W4EH29</accession>
<keyword evidence="3" id="KW-0186">Copper</keyword>
<sequence length="306" mass="34671">MLGLRRLATYVTSWSVFRSTLQISSGGHAHVLLPQILRAYSSCLQVQRPSRYQTHIRSCSREGSLLCCLHPCEQHQATYSQGSYQPPKPGSSAKIKLRTRLAVTLIIGGGIVGTWWYVHHEKDQKLQAQRLEQLSKVAVGQGDFSLLDHTGRRRTKKDFLGSWVLMYFGFTHCPDICPEELEKVSSVVDLLDKDAGLPLVQPLFITVDAERDDVTAMAKYVSDFHPRLLGMTGTPEEVKEVGQAYRVYASAGPKDEDGDYIVDHTILIYLINPDGLFLDYYNRTKISYRFFRKKSARQAWLQVQTS</sequence>
<keyword evidence="5" id="KW-1133">Transmembrane helix</keyword>
<keyword evidence="7" id="KW-1185">Reference proteome</keyword>